<name>A0A9X2RK47_9PROT</name>
<evidence type="ECO:0000313" key="1">
    <source>
        <dbReference type="EMBL" id="MCQ8185237.1"/>
    </source>
</evidence>
<proteinExistence type="predicted"/>
<protein>
    <submittedName>
        <fullName evidence="1">AAA family ATPase</fullName>
    </submittedName>
</protein>
<dbReference type="EMBL" id="JANIBC010000004">
    <property type="protein sequence ID" value="MCQ8185237.1"/>
    <property type="molecule type" value="Genomic_DNA"/>
</dbReference>
<keyword evidence="2" id="KW-1185">Reference proteome</keyword>
<organism evidence="1 2">
    <name type="scientific">Parvularcula maris</name>
    <dbReference type="NCBI Taxonomy" id="2965077"/>
    <lineage>
        <taxon>Bacteria</taxon>
        <taxon>Pseudomonadati</taxon>
        <taxon>Pseudomonadota</taxon>
        <taxon>Alphaproteobacteria</taxon>
        <taxon>Parvularculales</taxon>
        <taxon>Parvularculaceae</taxon>
        <taxon>Parvularcula</taxon>
    </lineage>
</organism>
<comment type="caution">
    <text evidence="1">The sequence shown here is derived from an EMBL/GenBank/DDBJ whole genome shotgun (WGS) entry which is preliminary data.</text>
</comment>
<dbReference type="AlphaFoldDB" id="A0A9X2RK47"/>
<dbReference type="RefSeq" id="WP_256619105.1">
    <property type="nucleotide sequence ID" value="NZ_JANIBC010000004.1"/>
</dbReference>
<evidence type="ECO:0000313" key="2">
    <source>
        <dbReference type="Proteomes" id="UP001142610"/>
    </source>
</evidence>
<reference evidence="1" key="1">
    <citation type="submission" date="2022-07" db="EMBL/GenBank/DDBJ databases">
        <title>Parvularcula maris sp. nov., an algicidal bacterium isolated from seawater.</title>
        <authorList>
            <person name="Li F."/>
        </authorList>
    </citation>
    <scope>NUCLEOTIDE SEQUENCE</scope>
    <source>
        <strain evidence="1">BGMRC 0090</strain>
    </source>
</reference>
<dbReference type="SUPFAM" id="SSF52540">
    <property type="entry name" value="P-loop containing nucleoside triphosphate hydrolases"/>
    <property type="match status" value="1"/>
</dbReference>
<sequence>MSGGGQPALPFSPRITEPTPYCPTASQGDAAEMLPRLIRAATTPRGLTAILLRGPQGSGKSRMLEELALSEGLEFEALPAHDTPPMELFGEINRCAAASQALIIESREETGRLFSFEDVPPDLHSRLASLPELSIDRPSEEELSAALAADLMLHGQSLKPRDLAAAARQMPRNFAAVRLFCRALDRVPALGTSAQRLSWAMERAQQLLGAS</sequence>
<gene>
    <name evidence="1" type="ORF">NOG11_07510</name>
</gene>
<accession>A0A9X2RK47</accession>
<dbReference type="Proteomes" id="UP001142610">
    <property type="component" value="Unassembled WGS sequence"/>
</dbReference>
<dbReference type="InterPro" id="IPR027417">
    <property type="entry name" value="P-loop_NTPase"/>
</dbReference>